<dbReference type="Proteomes" id="UP000267003">
    <property type="component" value="Unassembled WGS sequence"/>
</dbReference>
<keyword evidence="3" id="KW-1185">Reference proteome</keyword>
<name>A0A3A8Q1H6_9BACT</name>
<proteinExistence type="predicted"/>
<sequence>MSLFRRTGLAALCGLTAALLTGCPDKTSQAPLDGGVTAPTAPPDSGPESVVFTLQYLSPDGGSALIPLALEEKPLVEPTSDLELRSTLGLKNYRVRLMDEADRAMVSDDSVSEADDGLVYRIHLPQPLKTGYSYTLVVDSQTGSSFQDSRGRDVEDLRASFQIIGDKEKAKPPPPPPAKGGKKKHK</sequence>
<dbReference type="AlphaFoldDB" id="A0A3A8Q1H6"/>
<dbReference type="PROSITE" id="PS51257">
    <property type="entry name" value="PROKAR_LIPOPROTEIN"/>
    <property type="match status" value="1"/>
</dbReference>
<evidence type="ECO:0000313" key="2">
    <source>
        <dbReference type="EMBL" id="RKH62609.1"/>
    </source>
</evidence>
<dbReference type="RefSeq" id="WP_120557345.1">
    <property type="nucleotide sequence ID" value="NZ_RAWK01000131.1"/>
</dbReference>
<protein>
    <recommendedName>
        <fullName evidence="4">Lipoprotein</fullName>
    </recommendedName>
</protein>
<dbReference type="OrthoDB" id="5524463at2"/>
<feature type="region of interest" description="Disordered" evidence="1">
    <location>
        <begin position="161"/>
        <end position="186"/>
    </location>
</feature>
<organism evidence="2 3">
    <name type="scientific">Corallococcus aberystwythensis</name>
    <dbReference type="NCBI Taxonomy" id="2316722"/>
    <lineage>
        <taxon>Bacteria</taxon>
        <taxon>Pseudomonadati</taxon>
        <taxon>Myxococcota</taxon>
        <taxon>Myxococcia</taxon>
        <taxon>Myxococcales</taxon>
        <taxon>Cystobacterineae</taxon>
        <taxon>Myxococcaceae</taxon>
        <taxon>Corallococcus</taxon>
    </lineage>
</organism>
<evidence type="ECO:0008006" key="4">
    <source>
        <dbReference type="Google" id="ProtNLM"/>
    </source>
</evidence>
<dbReference type="EMBL" id="RAWK01000131">
    <property type="protein sequence ID" value="RKH62609.1"/>
    <property type="molecule type" value="Genomic_DNA"/>
</dbReference>
<comment type="caution">
    <text evidence="2">The sequence shown here is derived from an EMBL/GenBank/DDBJ whole genome shotgun (WGS) entry which is preliminary data.</text>
</comment>
<gene>
    <name evidence="2" type="ORF">D7W81_21905</name>
</gene>
<reference evidence="3" key="1">
    <citation type="submission" date="2018-09" db="EMBL/GenBank/DDBJ databases">
        <authorList>
            <person name="Livingstone P.G."/>
            <person name="Whitworth D.E."/>
        </authorList>
    </citation>
    <scope>NUCLEOTIDE SEQUENCE [LARGE SCALE GENOMIC DNA]</scope>
    <source>
        <strain evidence="3">AB050A</strain>
    </source>
</reference>
<accession>A0A3A8Q1H6</accession>
<evidence type="ECO:0000313" key="3">
    <source>
        <dbReference type="Proteomes" id="UP000267003"/>
    </source>
</evidence>
<evidence type="ECO:0000256" key="1">
    <source>
        <dbReference type="SAM" id="MobiDB-lite"/>
    </source>
</evidence>